<dbReference type="AlphaFoldDB" id="A0A090KV69"/>
<evidence type="ECO:0000313" key="4">
    <source>
        <dbReference type="WormBase" id="SRAE_0000053900"/>
    </source>
</evidence>
<dbReference type="CTD" id="36373783"/>
<reference evidence="2" key="1">
    <citation type="submission" date="2014-09" db="EMBL/GenBank/DDBJ databases">
        <authorList>
            <person name="Martin A.A."/>
        </authorList>
    </citation>
    <scope>NUCLEOTIDE SEQUENCE</scope>
    <source>
        <strain evidence="2">ED321</strain>
    </source>
</reference>
<reference evidence="1" key="2">
    <citation type="submission" date="2014-09" db="EMBL/GenBank/DDBJ databases">
        <authorList>
            <person name="Aslett A.Martin."/>
        </authorList>
    </citation>
    <scope>NUCLEOTIDE SEQUENCE</scope>
    <source>
        <strain evidence="1">ED321 Heterogonic</strain>
    </source>
</reference>
<protein>
    <submittedName>
        <fullName evidence="1 3">Uncharacterized protein</fullName>
    </submittedName>
</protein>
<gene>
    <name evidence="1 3 4" type="ORF">SRAE_0000053900</name>
</gene>
<evidence type="ECO:0000313" key="3">
    <source>
        <dbReference type="WBParaSite" id="SRAE_0000053900.1"/>
    </source>
</evidence>
<keyword evidence="2" id="KW-1185">Reference proteome</keyword>
<reference evidence="3" key="3">
    <citation type="submission" date="2020-12" db="UniProtKB">
        <authorList>
            <consortium name="WormBaseParasite"/>
        </authorList>
    </citation>
    <scope>IDENTIFICATION</scope>
</reference>
<sequence>MAEFTLNISTCSKTGYSPFYLTNTREPVLPVSLLASMKQYVLIEKMPTMEHFVSQMKEIYEYLHEM</sequence>
<dbReference type="Proteomes" id="UP000035682">
    <property type="component" value="Unplaced"/>
</dbReference>
<dbReference type="EMBL" id="LN609407">
    <property type="protein sequence ID" value="CEF61415.1"/>
    <property type="molecule type" value="Genomic_DNA"/>
</dbReference>
<evidence type="ECO:0000313" key="2">
    <source>
        <dbReference type="Proteomes" id="UP000035682"/>
    </source>
</evidence>
<organism evidence="1">
    <name type="scientific">Strongyloides ratti</name>
    <name type="common">Parasitic roundworm</name>
    <dbReference type="NCBI Taxonomy" id="34506"/>
    <lineage>
        <taxon>Eukaryota</taxon>
        <taxon>Metazoa</taxon>
        <taxon>Ecdysozoa</taxon>
        <taxon>Nematoda</taxon>
        <taxon>Chromadorea</taxon>
        <taxon>Rhabditida</taxon>
        <taxon>Tylenchina</taxon>
        <taxon>Panagrolaimomorpha</taxon>
        <taxon>Strongyloidoidea</taxon>
        <taxon>Strongyloididae</taxon>
        <taxon>Strongyloides</taxon>
    </lineage>
</organism>
<dbReference type="RefSeq" id="XP_024500624.1">
    <property type="nucleotide sequence ID" value="XM_024646443.1"/>
</dbReference>
<evidence type="ECO:0000313" key="1">
    <source>
        <dbReference type="EMBL" id="CEF61415.1"/>
    </source>
</evidence>
<name>A0A090KV69_STRRB</name>
<dbReference type="WBParaSite" id="SRAE_0000053900.1">
    <property type="protein sequence ID" value="SRAE_0000053900.1"/>
    <property type="gene ID" value="WBGene00256285"/>
</dbReference>
<accession>A0A090KV69</accession>
<dbReference type="WormBase" id="SRAE_0000053900">
    <property type="protein sequence ID" value="SRP04399"/>
    <property type="gene ID" value="WBGene00256285"/>
</dbReference>
<proteinExistence type="predicted"/>
<dbReference type="GeneID" id="36373783"/>